<dbReference type="SUPFAM" id="SSF57903">
    <property type="entry name" value="FYVE/PHD zinc finger"/>
    <property type="match status" value="1"/>
</dbReference>
<feature type="domain" description="Ubiquitin-like protease family profile" evidence="5">
    <location>
        <begin position="64"/>
        <end position="232"/>
    </location>
</feature>
<dbReference type="EMBL" id="JAHWGI010000528">
    <property type="protein sequence ID" value="KAK3916445.1"/>
    <property type="molecule type" value="Genomic_DNA"/>
</dbReference>
<reference evidence="6" key="2">
    <citation type="journal article" date="2023" name="BMC Genomics">
        <title>Pest status, molecular evolution, and epigenetic factors derived from the genome assembly of Frankliniella fusca, a thysanopteran phytovirus vector.</title>
        <authorList>
            <person name="Catto M.A."/>
            <person name="Labadie P.E."/>
            <person name="Jacobson A.L."/>
            <person name="Kennedy G.G."/>
            <person name="Srinivasan R."/>
            <person name="Hunt B.G."/>
        </authorList>
    </citation>
    <scope>NUCLEOTIDE SEQUENCE</scope>
    <source>
        <strain evidence="6">PL_HMW_Pooled</strain>
    </source>
</reference>
<dbReference type="GO" id="GO:0016926">
    <property type="term" value="P:protein desumoylation"/>
    <property type="evidence" value="ECO:0007669"/>
    <property type="project" value="TreeGrafter"/>
</dbReference>
<dbReference type="GO" id="GO:0005634">
    <property type="term" value="C:nucleus"/>
    <property type="evidence" value="ECO:0007669"/>
    <property type="project" value="TreeGrafter"/>
</dbReference>
<dbReference type="CDD" id="cd15489">
    <property type="entry name" value="PHD_SF"/>
    <property type="match status" value="1"/>
</dbReference>
<keyword evidence="2 6" id="KW-0645">Protease</keyword>
<dbReference type="AlphaFoldDB" id="A0AAE1LEF9"/>
<protein>
    <submittedName>
        <fullName evidence="6">Sentrin-specific protease 2</fullName>
    </submittedName>
</protein>
<sequence>SGFLSDAVQVSSVCNGPFTNGDQNLLPKVSAGDFTIPQPSEDWTLIPASFPTFADTMRFSVADKVLCAEDFASLLPKQQLTDAAIDAFLKLMGTNIAKKTGACVEVIASHMLETASMGYADMFLQSAIENNLICRDLILVPALVDRNHWILFVVRVRDRSIFLLDSLPKSNLSLDRLEKLQVLLWLLDECHRNVMKSLVPWKQWSIYYPQDIIRQSVSNDCGVFVCLWAYTLWTERNPPSKMNAVASKRFRSFVARSLMAAGSVLLCEAPLPDNRSTDDVIHKVYQEYDKLLSKNELIIERPWLNAVVNLSIPKVPTIKALLAPLWQATTSKCGAPWCTVSGPNRPPMMQCEVGREWLHQKCVLDTTTADVWEKGYMCPKHHKFVHDPPGHERDDGYYGELHNCGSTRRRGTLR</sequence>
<evidence type="ECO:0000256" key="2">
    <source>
        <dbReference type="ARBA" id="ARBA00022670"/>
    </source>
</evidence>
<gene>
    <name evidence="6" type="ORF">KUF71_025629</name>
</gene>
<evidence type="ECO:0000259" key="5">
    <source>
        <dbReference type="PROSITE" id="PS50600"/>
    </source>
</evidence>
<dbReference type="GO" id="GO:0006508">
    <property type="term" value="P:proteolysis"/>
    <property type="evidence" value="ECO:0007669"/>
    <property type="project" value="UniProtKB-KW"/>
</dbReference>
<keyword evidence="3" id="KW-0378">Hydrolase</keyword>
<keyword evidence="7" id="KW-1185">Reference proteome</keyword>
<dbReference type="SUPFAM" id="SSF54001">
    <property type="entry name" value="Cysteine proteinases"/>
    <property type="match status" value="1"/>
</dbReference>
<evidence type="ECO:0000313" key="7">
    <source>
        <dbReference type="Proteomes" id="UP001219518"/>
    </source>
</evidence>
<comment type="caution">
    <text evidence="6">The sequence shown here is derived from an EMBL/GenBank/DDBJ whole genome shotgun (WGS) entry which is preliminary data.</text>
</comment>
<evidence type="ECO:0000256" key="1">
    <source>
        <dbReference type="ARBA" id="ARBA00005234"/>
    </source>
</evidence>
<keyword evidence="4" id="KW-0788">Thiol protease</keyword>
<dbReference type="PANTHER" id="PTHR12606">
    <property type="entry name" value="SENTRIN/SUMO-SPECIFIC PROTEASE"/>
    <property type="match status" value="1"/>
</dbReference>
<dbReference type="InterPro" id="IPR003653">
    <property type="entry name" value="Peptidase_C48_C"/>
</dbReference>
<reference evidence="6" key="1">
    <citation type="submission" date="2021-07" db="EMBL/GenBank/DDBJ databases">
        <authorList>
            <person name="Catto M.A."/>
            <person name="Jacobson A."/>
            <person name="Kennedy G."/>
            <person name="Labadie P."/>
            <person name="Hunt B.G."/>
            <person name="Srinivasan R."/>
        </authorList>
    </citation>
    <scope>NUCLEOTIDE SEQUENCE</scope>
    <source>
        <strain evidence="6">PL_HMW_Pooled</strain>
        <tissue evidence="6">Head</tissue>
    </source>
</reference>
<dbReference type="InterPro" id="IPR038765">
    <property type="entry name" value="Papain-like_cys_pep_sf"/>
</dbReference>
<name>A0AAE1LEF9_9NEOP</name>
<comment type="similarity">
    <text evidence="1">Belongs to the peptidase C48 family.</text>
</comment>
<dbReference type="PROSITE" id="PS50600">
    <property type="entry name" value="ULP_PROTEASE"/>
    <property type="match status" value="1"/>
</dbReference>
<evidence type="ECO:0000256" key="3">
    <source>
        <dbReference type="ARBA" id="ARBA00022801"/>
    </source>
</evidence>
<feature type="non-terminal residue" evidence="6">
    <location>
        <position position="414"/>
    </location>
</feature>
<evidence type="ECO:0000313" key="6">
    <source>
        <dbReference type="EMBL" id="KAK3916445.1"/>
    </source>
</evidence>
<dbReference type="InterPro" id="IPR011011">
    <property type="entry name" value="Znf_FYVE_PHD"/>
</dbReference>
<dbReference type="GO" id="GO:0016929">
    <property type="term" value="F:deSUMOylase activity"/>
    <property type="evidence" value="ECO:0007669"/>
    <property type="project" value="TreeGrafter"/>
</dbReference>
<proteinExistence type="inferred from homology"/>
<dbReference type="Proteomes" id="UP001219518">
    <property type="component" value="Unassembled WGS sequence"/>
</dbReference>
<dbReference type="PANTHER" id="PTHR12606:SF141">
    <property type="entry name" value="GH15225P-RELATED"/>
    <property type="match status" value="1"/>
</dbReference>
<evidence type="ECO:0000256" key="4">
    <source>
        <dbReference type="ARBA" id="ARBA00022807"/>
    </source>
</evidence>
<organism evidence="6 7">
    <name type="scientific">Frankliniella fusca</name>
    <dbReference type="NCBI Taxonomy" id="407009"/>
    <lineage>
        <taxon>Eukaryota</taxon>
        <taxon>Metazoa</taxon>
        <taxon>Ecdysozoa</taxon>
        <taxon>Arthropoda</taxon>
        <taxon>Hexapoda</taxon>
        <taxon>Insecta</taxon>
        <taxon>Pterygota</taxon>
        <taxon>Neoptera</taxon>
        <taxon>Paraneoptera</taxon>
        <taxon>Thysanoptera</taxon>
        <taxon>Terebrantia</taxon>
        <taxon>Thripoidea</taxon>
        <taxon>Thripidae</taxon>
        <taxon>Frankliniella</taxon>
    </lineage>
</organism>
<dbReference type="Gene3D" id="3.40.395.10">
    <property type="entry name" value="Adenoviral Proteinase, Chain A"/>
    <property type="match status" value="1"/>
</dbReference>
<dbReference type="Pfam" id="PF02902">
    <property type="entry name" value="Peptidase_C48"/>
    <property type="match status" value="1"/>
</dbReference>
<accession>A0AAE1LEF9</accession>